<evidence type="ECO:0000313" key="2">
    <source>
        <dbReference type="Proteomes" id="UP000199135"/>
    </source>
</evidence>
<dbReference type="Proteomes" id="UP000199135">
    <property type="component" value="Unassembled WGS sequence"/>
</dbReference>
<dbReference type="PROSITE" id="PS51273">
    <property type="entry name" value="GATASE_TYPE_1"/>
    <property type="match status" value="1"/>
</dbReference>
<dbReference type="InterPro" id="IPR029062">
    <property type="entry name" value="Class_I_gatase-like"/>
</dbReference>
<protein>
    <submittedName>
        <fullName evidence="1">Glutamine amidotransferase</fullName>
    </submittedName>
</protein>
<dbReference type="Gene3D" id="3.40.50.880">
    <property type="match status" value="1"/>
</dbReference>
<dbReference type="PANTHER" id="PTHR43235:SF1">
    <property type="entry name" value="GLUTAMINE AMIDOTRANSFERASE PB2B2.05-RELATED"/>
    <property type="match status" value="1"/>
</dbReference>
<dbReference type="CDD" id="cd01745">
    <property type="entry name" value="GATase1_2"/>
    <property type="match status" value="1"/>
</dbReference>
<dbReference type="InterPro" id="IPR044668">
    <property type="entry name" value="PuuD-like"/>
</dbReference>
<organism evidence="1 2">
    <name type="scientific">Parafannyhessea umbonata</name>
    <dbReference type="NCBI Taxonomy" id="604330"/>
    <lineage>
        <taxon>Bacteria</taxon>
        <taxon>Bacillati</taxon>
        <taxon>Actinomycetota</taxon>
        <taxon>Coriobacteriia</taxon>
        <taxon>Coriobacteriales</taxon>
        <taxon>Atopobiaceae</taxon>
        <taxon>Parafannyhessea</taxon>
    </lineage>
</organism>
<accession>A0A1H6JAN4</accession>
<keyword evidence="1" id="KW-0315">Glutamine amidotransferase</keyword>
<gene>
    <name evidence="1" type="ORF">SAMN05216447_106103</name>
</gene>
<dbReference type="PANTHER" id="PTHR43235">
    <property type="entry name" value="GLUTAMINE AMIDOTRANSFERASE PB2B2.05-RELATED"/>
    <property type="match status" value="1"/>
</dbReference>
<sequence>MKPLIGLTPLYDSEHPNLWMRDTYQDILQQSGAIPVVLSFDSDPADVAAILRRLDGIVFTGGADVNPALYGQEKKPFCGENVERRDVLEKELFQQAYARDMPIMGICRGSQFINVMLGGTLYQDILTERPNSFDHRMRDHFDEISHWVEIQHDTPLFDVVGSATFPVNSIHHQGIRGLSPYLEPMALSTDGLVESFYAPAKCCVWGIQWHPEFAFKSEPRQREIVEAFVARCA</sequence>
<evidence type="ECO:0000313" key="1">
    <source>
        <dbReference type="EMBL" id="SEH59164.1"/>
    </source>
</evidence>
<dbReference type="SUPFAM" id="SSF52317">
    <property type="entry name" value="Class I glutamine amidotransferase-like"/>
    <property type="match status" value="1"/>
</dbReference>
<dbReference type="RefSeq" id="WP_078686845.1">
    <property type="nucleotide sequence ID" value="NZ_FNWT01000006.1"/>
</dbReference>
<keyword evidence="2" id="KW-1185">Reference proteome</keyword>
<comment type="caution">
    <text evidence="1">The sequence shown here is derived from an EMBL/GenBank/DDBJ whole genome shotgun (WGS) entry which is preliminary data.</text>
</comment>
<reference evidence="1 2" key="1">
    <citation type="submission" date="2016-10" db="EMBL/GenBank/DDBJ databases">
        <authorList>
            <person name="Varghese N."/>
            <person name="Submissions S."/>
        </authorList>
    </citation>
    <scope>NUCLEOTIDE SEQUENCE [LARGE SCALE GENOMIC DNA]</scope>
    <source>
        <strain evidence="1 2">WCP15</strain>
    </source>
</reference>
<dbReference type="InterPro" id="IPR011697">
    <property type="entry name" value="Peptidase_C26"/>
</dbReference>
<dbReference type="Pfam" id="PF07722">
    <property type="entry name" value="Peptidase_C26"/>
    <property type="match status" value="1"/>
</dbReference>
<dbReference type="EMBL" id="FNWT01000006">
    <property type="protein sequence ID" value="SEH59164.1"/>
    <property type="molecule type" value="Genomic_DNA"/>
</dbReference>
<name>A0A1H6JAN4_9ACTN</name>
<proteinExistence type="predicted"/>